<dbReference type="GO" id="GO:0004065">
    <property type="term" value="F:arylsulfatase activity"/>
    <property type="evidence" value="ECO:0007669"/>
    <property type="project" value="UniProtKB-EC"/>
</dbReference>
<evidence type="ECO:0000256" key="1">
    <source>
        <dbReference type="ARBA" id="ARBA00008779"/>
    </source>
</evidence>
<keyword evidence="2 5" id="KW-0732">Signal</keyword>
<keyword evidence="3 7" id="KW-0378">Hydrolase</keyword>
<dbReference type="PANTHER" id="PTHR43108:SF6">
    <property type="entry name" value="N-SULPHOGLUCOSAMINE SULPHOHYDROLASE"/>
    <property type="match status" value="1"/>
</dbReference>
<dbReference type="EC" id="3.1.6.1" evidence="7"/>
<dbReference type="InterPro" id="IPR017850">
    <property type="entry name" value="Alkaline_phosphatase_core_sf"/>
</dbReference>
<evidence type="ECO:0000256" key="2">
    <source>
        <dbReference type="ARBA" id="ARBA00022729"/>
    </source>
</evidence>
<dbReference type="CDD" id="cd16031">
    <property type="entry name" value="G6S_like"/>
    <property type="match status" value="1"/>
</dbReference>
<dbReference type="PANTHER" id="PTHR43108">
    <property type="entry name" value="N-ACETYLGLUCOSAMINE-6-SULFATASE FAMILY MEMBER"/>
    <property type="match status" value="1"/>
</dbReference>
<dbReference type="PROSITE" id="PS00523">
    <property type="entry name" value="SULFATASE_1"/>
    <property type="match status" value="1"/>
</dbReference>
<gene>
    <name evidence="7" type="ORF">NCTC11343_01994</name>
</gene>
<comment type="similarity">
    <text evidence="1">Belongs to the sulfatase family.</text>
</comment>
<evidence type="ECO:0000259" key="6">
    <source>
        <dbReference type="Pfam" id="PF00884"/>
    </source>
</evidence>
<dbReference type="InterPro" id="IPR000917">
    <property type="entry name" value="Sulfatase_N"/>
</dbReference>
<reference evidence="7 8" key="1">
    <citation type="submission" date="2018-06" db="EMBL/GenBank/DDBJ databases">
        <authorList>
            <consortium name="Pathogen Informatics"/>
            <person name="Doyle S."/>
        </authorList>
    </citation>
    <scope>NUCLEOTIDE SEQUENCE [LARGE SCALE GENOMIC DNA]</scope>
    <source>
        <strain evidence="7 8">NCTC11343</strain>
    </source>
</reference>
<protein>
    <submittedName>
        <fullName evidence="7">Arylsulfatase</fullName>
        <ecNumber evidence="7">3.1.6.1</ecNumber>
    </submittedName>
</protein>
<name>A0A2X2IT70_SPHMU</name>
<evidence type="ECO:0000256" key="3">
    <source>
        <dbReference type="ARBA" id="ARBA00022801"/>
    </source>
</evidence>
<evidence type="ECO:0000313" key="7">
    <source>
        <dbReference type="EMBL" id="SPZ85432.1"/>
    </source>
</evidence>
<organism evidence="7 8">
    <name type="scientific">Sphingobacterium multivorum</name>
    <dbReference type="NCBI Taxonomy" id="28454"/>
    <lineage>
        <taxon>Bacteria</taxon>
        <taxon>Pseudomonadati</taxon>
        <taxon>Bacteroidota</taxon>
        <taxon>Sphingobacteriia</taxon>
        <taxon>Sphingobacteriales</taxon>
        <taxon>Sphingobacteriaceae</taxon>
        <taxon>Sphingobacterium</taxon>
    </lineage>
</organism>
<dbReference type="AlphaFoldDB" id="A0A2X2IT70"/>
<dbReference type="EMBL" id="UAUU01000008">
    <property type="protein sequence ID" value="SPZ85432.1"/>
    <property type="molecule type" value="Genomic_DNA"/>
</dbReference>
<evidence type="ECO:0000256" key="4">
    <source>
        <dbReference type="ARBA" id="ARBA00023180"/>
    </source>
</evidence>
<keyword evidence="4" id="KW-0325">Glycoprotein</keyword>
<dbReference type="SUPFAM" id="SSF53649">
    <property type="entry name" value="Alkaline phosphatase-like"/>
    <property type="match status" value="1"/>
</dbReference>
<feature type="domain" description="Sulfatase N-terminal" evidence="6">
    <location>
        <begin position="29"/>
        <end position="385"/>
    </location>
</feature>
<feature type="chain" id="PRO_5035315363" evidence="5">
    <location>
        <begin position="20"/>
        <end position="519"/>
    </location>
</feature>
<dbReference type="GeneID" id="97181217"/>
<dbReference type="Gene3D" id="3.40.720.10">
    <property type="entry name" value="Alkaline Phosphatase, subunit A"/>
    <property type="match status" value="1"/>
</dbReference>
<dbReference type="InterPro" id="IPR024607">
    <property type="entry name" value="Sulfatase_CS"/>
</dbReference>
<sequence>MNKKLVLLLCGLLPIFSQAQKKNNATQRPNIVFILRDDFTAQAWGVYGGILKDFVKNPNIEKLASQGAVLNNTFCTNSICTPSRATILTGQYSNKNQVYTLEDALDPDKENIAKDLHHAGYQTAVFGKWHLKKRPSGFDDFKVLPGHGVYHNPTYLSKDNWNDKEEAGTPYEGYVDDITTTMSLDWLKSRNPDKPFFLMCHYKATHEPFDFAERFKDYYKDVEFPYPPTFLDSGATTTGRTFEGQPLEELGRRYEQASVGPFWTSYPELPFSTKGMAPLEARKKIYQKFIKDYLRCVAGIDDNLGKIMHYLKTANLDENTVVILASDQGYFLGEHNFMDKRLMYEESLRMPFVISYPKEIKAGSRLDDMILNIDFAALFADYAGIKKPAYIQGESFRNNLKGNTSKAWRSALYYRYWQHAPIRPAHLGVRDERYKLIYFYGQPLEMTGSDSKTTAPAWEFYDLQQDPMETHNAILDKKYVKEIARLKKKLTKLKAEAGDDDATRPAFQQVLKQENLTVK</sequence>
<proteinExistence type="inferred from homology"/>
<evidence type="ECO:0000256" key="5">
    <source>
        <dbReference type="SAM" id="SignalP"/>
    </source>
</evidence>
<accession>A0A2X2IT70</accession>
<dbReference type="Pfam" id="PF00884">
    <property type="entry name" value="Sulfatase"/>
    <property type="match status" value="1"/>
</dbReference>
<dbReference type="RefSeq" id="WP_112374514.1">
    <property type="nucleotide sequence ID" value="NZ_CP069793.1"/>
</dbReference>
<dbReference type="Proteomes" id="UP000251241">
    <property type="component" value="Unassembled WGS sequence"/>
</dbReference>
<evidence type="ECO:0000313" key="8">
    <source>
        <dbReference type="Proteomes" id="UP000251241"/>
    </source>
</evidence>
<feature type="signal peptide" evidence="5">
    <location>
        <begin position="1"/>
        <end position="19"/>
    </location>
</feature>